<evidence type="ECO:0000313" key="2">
    <source>
        <dbReference type="Proteomes" id="UP000634530"/>
    </source>
</evidence>
<dbReference type="InterPro" id="IPR051200">
    <property type="entry name" value="Host-pathogen_enzymatic-act"/>
</dbReference>
<dbReference type="PANTHER" id="PTHR47197:SF3">
    <property type="entry name" value="DIHYDRO-HEME D1 DEHYDROGENASE"/>
    <property type="match status" value="1"/>
</dbReference>
<dbReference type="SUPFAM" id="SSF51004">
    <property type="entry name" value="C-terminal (heme d1) domain of cytochrome cd1-nitrite reductase"/>
    <property type="match status" value="1"/>
</dbReference>
<organism evidence="1 2">
    <name type="scientific">Pseudomonas vanderleydeniana</name>
    <dbReference type="NCBI Taxonomy" id="2745495"/>
    <lineage>
        <taxon>Bacteria</taxon>
        <taxon>Pseudomonadati</taxon>
        <taxon>Pseudomonadota</taxon>
        <taxon>Gammaproteobacteria</taxon>
        <taxon>Pseudomonadales</taxon>
        <taxon>Pseudomonadaceae</taxon>
        <taxon>Pseudomonas</taxon>
    </lineage>
</organism>
<name>A0A9E6PFN2_9PSED</name>
<dbReference type="PANTHER" id="PTHR47197">
    <property type="entry name" value="PROTEIN NIRF"/>
    <property type="match status" value="1"/>
</dbReference>
<dbReference type="EMBL" id="CP077093">
    <property type="protein sequence ID" value="QXI25894.1"/>
    <property type="molecule type" value="Genomic_DNA"/>
</dbReference>
<reference evidence="1 2" key="2">
    <citation type="journal article" date="2021" name="Microorganisms">
        <title>The Ever-Expanding Pseudomonas Genus: Description of 43 New Species and Partition of the Pseudomonas putida Group.</title>
        <authorList>
            <person name="Girard L."/>
            <person name="Lood C."/>
            <person name="Hofte M."/>
            <person name="Vandamme P."/>
            <person name="Rokni-Zadeh H."/>
            <person name="van Noort V."/>
            <person name="Lavigne R."/>
            <person name="De Mot R."/>
        </authorList>
    </citation>
    <scope>NUCLEOTIDE SEQUENCE [LARGE SCALE GENOMIC DNA]</scope>
    <source>
        <strain evidence="1 2">RW8P3</strain>
    </source>
</reference>
<dbReference type="InterPro" id="IPR015943">
    <property type="entry name" value="WD40/YVTN_repeat-like_dom_sf"/>
</dbReference>
<dbReference type="InterPro" id="IPR011048">
    <property type="entry name" value="Haem_d1_sf"/>
</dbReference>
<reference evidence="1 2" key="1">
    <citation type="journal article" date="2020" name="Microorganisms">
        <title>Reliable Identification of Environmental Pseudomonas Isolates Using the rpoD Gene.</title>
        <authorList>
            <consortium name="The Broad Institute Genome Sequencing Platform"/>
            <person name="Girard L."/>
            <person name="Lood C."/>
            <person name="Rokni-Zadeh H."/>
            <person name="van Noort V."/>
            <person name="Lavigne R."/>
            <person name="De Mot R."/>
        </authorList>
    </citation>
    <scope>NUCLEOTIDE SEQUENCE [LARGE SCALE GENOMIC DNA]</scope>
    <source>
        <strain evidence="1 2">RW8P3</strain>
    </source>
</reference>
<accession>A0A9E6PFN2</accession>
<dbReference type="InterPro" id="IPR011964">
    <property type="entry name" value="YVTN_b-propeller_repeat"/>
</dbReference>
<protein>
    <submittedName>
        <fullName evidence="1">YncE family protein</fullName>
    </submittedName>
</protein>
<dbReference type="Gene3D" id="2.130.10.10">
    <property type="entry name" value="YVTN repeat-like/Quinoprotein amine dehydrogenase"/>
    <property type="match status" value="2"/>
</dbReference>
<proteinExistence type="predicted"/>
<dbReference type="Proteomes" id="UP000634530">
    <property type="component" value="Chromosome"/>
</dbReference>
<gene>
    <name evidence="1" type="ORF">HU752_018175</name>
</gene>
<dbReference type="RefSeq" id="WP_186683531.1">
    <property type="nucleotide sequence ID" value="NZ_CP077093.1"/>
</dbReference>
<evidence type="ECO:0000313" key="1">
    <source>
        <dbReference type="EMBL" id="QXI25894.1"/>
    </source>
</evidence>
<sequence>MNTLPPVPTDQNHVPDRAIKIIAHIEVGANPVGVVLHPNGQLAYVANAGANSVSVIDTTTQQVTRTITGLRHPWYLAIHPDGSHLYVGSNGPGGSSEAVSIVDLNDHSLVGTLADNQRPHGLATNLEGSILYVACQRPGFVGAYSTTAPYPQLATIEMDAAVNLALSHDGTRLYAIDNLNPGHLVVIDTASHQAISRHGMAEQAEDLACDPHRPRVYLSNQTGHTVSIVDTRDYSHSRTLNVEASPHAIAFNPVRDEAYVALYNNRLAVIDTRHEQVSATAPGFSDPRGLAVTADGSRAYVSNYNGRHLWVVAL</sequence>
<dbReference type="AlphaFoldDB" id="A0A9E6PFN2"/>
<dbReference type="NCBIfam" id="TIGR02276">
    <property type="entry name" value="beta_rpt_yvtn"/>
    <property type="match status" value="1"/>
</dbReference>
<dbReference type="KEGG" id="pvw:HU752_018175"/>
<keyword evidence="2" id="KW-1185">Reference proteome</keyword>